<gene>
    <name evidence="4" type="ORF">IE81DRAFT_345984</name>
</gene>
<feature type="region of interest" description="Disordered" evidence="1">
    <location>
        <begin position="737"/>
        <end position="766"/>
    </location>
</feature>
<dbReference type="Proteomes" id="UP000245783">
    <property type="component" value="Unassembled WGS sequence"/>
</dbReference>
<feature type="domain" description="Peptide N-acetyl-beta-D-glucosaminyl asparaginase amidase A N-terminal" evidence="3">
    <location>
        <begin position="188"/>
        <end position="526"/>
    </location>
</feature>
<name>A0A316W5P9_9BASI</name>
<feature type="compositionally biased region" description="Low complexity" evidence="1">
    <location>
        <begin position="135"/>
        <end position="159"/>
    </location>
</feature>
<feature type="chain" id="PRO_5016407734" description="Peptide N-acetyl-beta-D-glucosaminyl asparaginase amidase A N-terminal domain-containing protein" evidence="2">
    <location>
        <begin position="39"/>
        <end position="766"/>
    </location>
</feature>
<evidence type="ECO:0000259" key="3">
    <source>
        <dbReference type="Pfam" id="PF12222"/>
    </source>
</evidence>
<dbReference type="RefSeq" id="XP_025371201.1">
    <property type="nucleotide sequence ID" value="XM_025515978.1"/>
</dbReference>
<dbReference type="EMBL" id="KZ819364">
    <property type="protein sequence ID" value="PWN44041.1"/>
    <property type="molecule type" value="Genomic_DNA"/>
</dbReference>
<dbReference type="OrthoDB" id="1612078at2759"/>
<dbReference type="STRING" id="1522189.A0A316W5P9"/>
<dbReference type="Pfam" id="PF25156">
    <property type="entry name" value="PNGase_A_C"/>
    <property type="match status" value="1"/>
</dbReference>
<accession>A0A316W5P9</accession>
<feature type="region of interest" description="Disordered" evidence="1">
    <location>
        <begin position="87"/>
        <end position="183"/>
    </location>
</feature>
<keyword evidence="2" id="KW-0732">Signal</keyword>
<keyword evidence="5" id="KW-1185">Reference proteome</keyword>
<proteinExistence type="predicted"/>
<evidence type="ECO:0000313" key="5">
    <source>
        <dbReference type="Proteomes" id="UP000245783"/>
    </source>
</evidence>
<organism evidence="4 5">
    <name type="scientific">Ceraceosorus guamensis</name>
    <dbReference type="NCBI Taxonomy" id="1522189"/>
    <lineage>
        <taxon>Eukaryota</taxon>
        <taxon>Fungi</taxon>
        <taxon>Dikarya</taxon>
        <taxon>Basidiomycota</taxon>
        <taxon>Ustilaginomycotina</taxon>
        <taxon>Exobasidiomycetes</taxon>
        <taxon>Ceraceosorales</taxon>
        <taxon>Ceraceosoraceae</taxon>
        <taxon>Ceraceosorus</taxon>
    </lineage>
</organism>
<dbReference type="InParanoid" id="A0A316W5P9"/>
<evidence type="ECO:0000256" key="1">
    <source>
        <dbReference type="SAM" id="MobiDB-lite"/>
    </source>
</evidence>
<evidence type="ECO:0000313" key="4">
    <source>
        <dbReference type="EMBL" id="PWN44041.1"/>
    </source>
</evidence>
<dbReference type="PANTHER" id="PTHR31104">
    <property type="entry name" value="PEPTIDE-N4-(N-ACETYL-BETA-GLUCOSAMINYL)ASPARAGINE AMIDASE A PROTEIN"/>
    <property type="match status" value="1"/>
</dbReference>
<feature type="signal peptide" evidence="2">
    <location>
        <begin position="1"/>
        <end position="38"/>
    </location>
</feature>
<reference evidence="4 5" key="1">
    <citation type="journal article" date="2018" name="Mol. Biol. Evol.">
        <title>Broad Genomic Sampling Reveals a Smut Pathogenic Ancestry of the Fungal Clade Ustilaginomycotina.</title>
        <authorList>
            <person name="Kijpornyongpan T."/>
            <person name="Mondo S.J."/>
            <person name="Barry K."/>
            <person name="Sandor L."/>
            <person name="Lee J."/>
            <person name="Lipzen A."/>
            <person name="Pangilinan J."/>
            <person name="LaButti K."/>
            <person name="Hainaut M."/>
            <person name="Henrissat B."/>
            <person name="Grigoriev I.V."/>
            <person name="Spatafora J.W."/>
            <person name="Aime M.C."/>
        </authorList>
    </citation>
    <scope>NUCLEOTIDE SEQUENCE [LARGE SCALE GENOMIC DNA]</scope>
    <source>
        <strain evidence="4 5">MCA 4658</strain>
    </source>
</reference>
<sequence>MADLAVKPRSTRSLRLFHLLAGSAVLLLCLALLPGVHAKARRPTSLSGLVQHRRSQAPLQESYLYTRTAVSEPQEYSTGVSLSLTLQSEKDPLQGNSKTAHSKSRFRSQSGIMEDSGENNDGKGADEGAGKGTDADTGSGASTVQSATPQAEPSSTATPAPSPEKAQPLLNFEPAPPSRLYGESHGLKNHTIVLIRRVFGHSYGKPSVLKYSPKLFPAEFSDPLQWRGLLMRQDGVSIGRQFDRLGSVQIGGTEIWRTDNAEPRNVSDTTWSTEKQVDQYFDLFKQDRNLVFDYPNIVDATYTGYLNITLSLTVSIADPRAPRSEDKTNSIRAPLADASPMILPLAKGFDDDNAFFELGGPNQSDTDGLTKVKFPSNAATAVVEIFASGTAQEEFWYTNLPDAVYNSSTTDLSSVGIFRHGPYRELQLSIDGKIAGIVLPYPVIFTGGIQNLIWRPQAAYGAYNQPTYHIDITPFLGSLTDGQEHDIKLDVVSGEKDRLLGTYWFVTGNIQVVLDTVPGRTTGALHKHVIEGGDLISTGSVEGNLSTNGSFTSFTHSRTPRTVLIEARIQKPSRRNPVSVTWSQTVDFENSQKYASTSAANTINQKAHGSSNSMHAGATFLASTFSYPLDVTYNPDYTKTSINHTYFNSLQLEDPKYAQPQWQTTNVMQTGSVDMGPDKNTGGLSVRVNARAETNYEDANKNSFKRITVNKWTSDGKVAKFDIVSDEVYGSLKPYAQPVQTSPETEAYRQQLAKQPAALEQLTDPE</sequence>
<dbReference type="InterPro" id="IPR056948">
    <property type="entry name" value="PNGaseA_N"/>
</dbReference>
<dbReference type="InterPro" id="IPR021102">
    <property type="entry name" value="PNGase_A"/>
</dbReference>
<dbReference type="AlphaFoldDB" id="A0A316W5P9"/>
<dbReference type="Pfam" id="PF12222">
    <property type="entry name" value="PNGaseA"/>
    <property type="match status" value="1"/>
</dbReference>
<protein>
    <recommendedName>
        <fullName evidence="3">Peptide N-acetyl-beta-D-glucosaminyl asparaginase amidase A N-terminal domain-containing protein</fullName>
    </recommendedName>
</protein>
<evidence type="ECO:0000256" key="2">
    <source>
        <dbReference type="SAM" id="SignalP"/>
    </source>
</evidence>
<feature type="compositionally biased region" description="Basic and acidic residues" evidence="1">
    <location>
        <begin position="120"/>
        <end position="129"/>
    </location>
</feature>
<dbReference type="GeneID" id="37037848"/>